<sequence>MFFPKDKSWQNQGHRFVSPKTTTITLNSIQPSATINNHVDHFNGHTYNTVIDDKNGPTYEDPDEVFRRDIYGQVNKKLLLIHPISLTAIFIRTKYQQEWNDKGILIKSDEVKTDLNLLNTNNKLLTHHQDLYYEPIISAQHLLQLMSSRKKVCLFEVSSDRIDESKIHFKREHIESAKLMYFTNLSHIGIPVHPLQFQRYARNLGVDSDCHVILYDKGELVWSTYALWIFHTFGHQKVQILDGGMASWKRMQKKSSLYHTEAGVSGYFKRLGNFKSKWSEQYILTFDDVLSNFDKKQFDLVDGQSRAEYNGTSGGNDLILGHIRSAQNIPIEEVFNWKEERWMDEKVLDELFKKTGLLPSRPIAIYCTNSLRASTIWVSLYKMKYQAAVYFSGWPEWLIRAPDYLKVIPELKLN</sequence>
<name>A0AC35TK72_9BILA</name>
<evidence type="ECO:0000313" key="2">
    <source>
        <dbReference type="WBParaSite" id="RSKR_0000134450.1"/>
    </source>
</evidence>
<reference evidence="2" key="1">
    <citation type="submission" date="2016-11" db="UniProtKB">
        <authorList>
            <consortium name="WormBaseParasite"/>
        </authorList>
    </citation>
    <scope>IDENTIFICATION</scope>
    <source>
        <strain evidence="2">KR3021</strain>
    </source>
</reference>
<evidence type="ECO:0000313" key="1">
    <source>
        <dbReference type="Proteomes" id="UP000095286"/>
    </source>
</evidence>
<dbReference type="WBParaSite" id="RSKR_0000134450.1">
    <property type="protein sequence ID" value="RSKR_0000134450.1"/>
    <property type="gene ID" value="RSKR_0000134450"/>
</dbReference>
<accession>A0AC35TK72</accession>
<protein>
    <submittedName>
        <fullName evidence="2">Sulfurtransferase</fullName>
    </submittedName>
</protein>
<dbReference type="Proteomes" id="UP000095286">
    <property type="component" value="Unplaced"/>
</dbReference>
<organism evidence="1 2">
    <name type="scientific">Rhabditophanes sp. KR3021</name>
    <dbReference type="NCBI Taxonomy" id="114890"/>
    <lineage>
        <taxon>Eukaryota</taxon>
        <taxon>Metazoa</taxon>
        <taxon>Ecdysozoa</taxon>
        <taxon>Nematoda</taxon>
        <taxon>Chromadorea</taxon>
        <taxon>Rhabditida</taxon>
        <taxon>Tylenchina</taxon>
        <taxon>Panagrolaimomorpha</taxon>
        <taxon>Strongyloidoidea</taxon>
        <taxon>Alloionematidae</taxon>
        <taxon>Rhabditophanes</taxon>
    </lineage>
</organism>
<proteinExistence type="predicted"/>